<comment type="caution">
    <text evidence="1">The sequence shown here is derived from an EMBL/GenBank/DDBJ whole genome shotgun (WGS) entry which is preliminary data.</text>
</comment>
<keyword evidence="2" id="KW-1185">Reference proteome</keyword>
<feature type="non-terminal residue" evidence="1">
    <location>
        <position position="1"/>
    </location>
</feature>
<proteinExistence type="predicted"/>
<accession>A0A392TQC7</accession>
<reference evidence="1 2" key="1">
    <citation type="journal article" date="2018" name="Front. Plant Sci.">
        <title>Red Clover (Trifolium pratense) and Zigzag Clover (T. medium) - A Picture of Genomic Similarities and Differences.</title>
        <authorList>
            <person name="Dluhosova J."/>
            <person name="Istvanek J."/>
            <person name="Nedelnik J."/>
            <person name="Repkova J."/>
        </authorList>
    </citation>
    <scope>NUCLEOTIDE SEQUENCE [LARGE SCALE GENOMIC DNA]</scope>
    <source>
        <strain evidence="2">cv. 10/8</strain>
        <tissue evidence="1">Leaf</tissue>
    </source>
</reference>
<dbReference type="AlphaFoldDB" id="A0A392TQC7"/>
<sequence>GIWRVAPVSQTAQENSLPAARCAE</sequence>
<dbReference type="Proteomes" id="UP000265520">
    <property type="component" value="Unassembled WGS sequence"/>
</dbReference>
<evidence type="ECO:0000313" key="2">
    <source>
        <dbReference type="Proteomes" id="UP000265520"/>
    </source>
</evidence>
<organism evidence="1 2">
    <name type="scientific">Trifolium medium</name>
    <dbReference type="NCBI Taxonomy" id="97028"/>
    <lineage>
        <taxon>Eukaryota</taxon>
        <taxon>Viridiplantae</taxon>
        <taxon>Streptophyta</taxon>
        <taxon>Embryophyta</taxon>
        <taxon>Tracheophyta</taxon>
        <taxon>Spermatophyta</taxon>
        <taxon>Magnoliopsida</taxon>
        <taxon>eudicotyledons</taxon>
        <taxon>Gunneridae</taxon>
        <taxon>Pentapetalae</taxon>
        <taxon>rosids</taxon>
        <taxon>fabids</taxon>
        <taxon>Fabales</taxon>
        <taxon>Fabaceae</taxon>
        <taxon>Papilionoideae</taxon>
        <taxon>50 kb inversion clade</taxon>
        <taxon>NPAAA clade</taxon>
        <taxon>Hologalegina</taxon>
        <taxon>IRL clade</taxon>
        <taxon>Trifolieae</taxon>
        <taxon>Trifolium</taxon>
    </lineage>
</organism>
<name>A0A392TQC7_9FABA</name>
<evidence type="ECO:0000313" key="1">
    <source>
        <dbReference type="EMBL" id="MCI62316.1"/>
    </source>
</evidence>
<protein>
    <submittedName>
        <fullName evidence="1">Uncharacterized protein</fullName>
    </submittedName>
</protein>
<dbReference type="EMBL" id="LXQA010616806">
    <property type="protein sequence ID" value="MCI62316.1"/>
    <property type="molecule type" value="Genomic_DNA"/>
</dbReference>